<dbReference type="OrthoDB" id="261614at2759"/>
<dbReference type="InterPro" id="IPR007527">
    <property type="entry name" value="Znf_SWIM"/>
</dbReference>
<keyword evidence="1" id="KW-0863">Zinc-finger</keyword>
<dbReference type="InterPro" id="IPR019080">
    <property type="entry name" value="YqaJ_viral_recombinase"/>
</dbReference>
<dbReference type="SUPFAM" id="SSF52980">
    <property type="entry name" value="Restriction endonuclease-like"/>
    <property type="match status" value="1"/>
</dbReference>
<dbReference type="CDD" id="cd22343">
    <property type="entry name" value="PDDEXK_lambda_exonuclease-like"/>
    <property type="match status" value="1"/>
</dbReference>
<dbReference type="PANTHER" id="PTHR46609:SF7">
    <property type="match status" value="1"/>
</dbReference>
<dbReference type="GO" id="GO:0006281">
    <property type="term" value="P:DNA repair"/>
    <property type="evidence" value="ECO:0007669"/>
    <property type="project" value="UniProtKB-ARBA"/>
</dbReference>
<dbReference type="AlphaFoldDB" id="A0A8S3Q6X8"/>
<protein>
    <recommendedName>
        <fullName evidence="2">SWIM-type domain-containing protein</fullName>
    </recommendedName>
</protein>
<dbReference type="Gene3D" id="3.90.320.10">
    <property type="match status" value="1"/>
</dbReference>
<feature type="domain" description="SWIM-type" evidence="2">
    <location>
        <begin position="82"/>
        <end position="119"/>
    </location>
</feature>
<dbReference type="EMBL" id="CAJPWZ010000349">
    <property type="protein sequence ID" value="CAG2190987.1"/>
    <property type="molecule type" value="Genomic_DNA"/>
</dbReference>
<keyword evidence="1" id="KW-0862">Zinc</keyword>
<dbReference type="InterPro" id="IPR051703">
    <property type="entry name" value="NF-kappa-B_Signaling_Reg"/>
</dbReference>
<keyword evidence="1" id="KW-0479">Metal-binding</keyword>
<comment type="caution">
    <text evidence="3">The sequence shown here is derived from an EMBL/GenBank/DDBJ whole genome shotgun (WGS) entry which is preliminary data.</text>
</comment>
<gene>
    <name evidence="3" type="ORF">MEDL_6246</name>
</gene>
<sequence length="614" mass="69458">MAASTTNGTSSKDLSHLPDISFAFVEEFIRKHSQSSGKEQMTKGFKYYSEEYVHSVSVHPDDTGCLVKGKCFRSQRKNESPHDVKIMLNGVQIEYSFCTCTIGQSGYCGHVSALLYQLAHYKSLKMKLIPTDIAKTSLPQTWHVPRGQKLHGEKADNIVVQGYDREDPQRATKGIKSTLYNPIPGNEAINVNDLLGQVKDMDILFDTVVTEHRTELVQTEFGKFPKGSILSYQQKMASDYLLNLMDNNSFPELPLKNVMINNFETVLMKDQLKKYDSLKVTLLESKEIEEGTRLQSNDPKWHKIRRDRITASHAGEIAKRRADGAKLAERLQSTRHVQTAAMKRGIECEVTAAQAYSKVMNDNVNLYPCGVIVNPWCHWLAATPDRKVYAPDRNQPHGLLEIKCPNTDQLSSVKCLHLIDGELKLKKNDNYHYLIQMQMAVTGLDWCDFFVWLENDSHLETKNTTRSGAGVGDGLLTSRTSWLLEKFEFVKPFVCQARGTKGSQIKKPDRYSDCSESSVPSITTMESTPQSVTTSSTTTKISDCLEKVSQQLAVPKSDIEKTCDFLNDCTNSFCLWHFQMIHFKCIKKFTKAAFSFPICLSECHLVALLIWREV</sequence>
<evidence type="ECO:0000259" key="2">
    <source>
        <dbReference type="PROSITE" id="PS50966"/>
    </source>
</evidence>
<evidence type="ECO:0000313" key="3">
    <source>
        <dbReference type="EMBL" id="CAG2190987.1"/>
    </source>
</evidence>
<dbReference type="PROSITE" id="PS50966">
    <property type="entry name" value="ZF_SWIM"/>
    <property type="match status" value="1"/>
</dbReference>
<dbReference type="Pfam" id="PF09588">
    <property type="entry name" value="YqaJ"/>
    <property type="match status" value="1"/>
</dbReference>
<evidence type="ECO:0000256" key="1">
    <source>
        <dbReference type="PROSITE-ProRule" id="PRU00325"/>
    </source>
</evidence>
<dbReference type="PANTHER" id="PTHR46609">
    <property type="entry name" value="EXONUCLEASE, PHAGE-TYPE/RECB, C-TERMINAL DOMAIN-CONTAINING PROTEIN"/>
    <property type="match status" value="1"/>
</dbReference>
<dbReference type="InterPro" id="IPR011604">
    <property type="entry name" value="PDDEXK-like_dom_sf"/>
</dbReference>
<dbReference type="Proteomes" id="UP000683360">
    <property type="component" value="Unassembled WGS sequence"/>
</dbReference>
<accession>A0A8S3Q6X8</accession>
<proteinExistence type="predicted"/>
<evidence type="ECO:0000313" key="4">
    <source>
        <dbReference type="Proteomes" id="UP000683360"/>
    </source>
</evidence>
<reference evidence="3" key="1">
    <citation type="submission" date="2021-03" db="EMBL/GenBank/DDBJ databases">
        <authorList>
            <person name="Bekaert M."/>
        </authorList>
    </citation>
    <scope>NUCLEOTIDE SEQUENCE</scope>
</reference>
<keyword evidence="4" id="KW-1185">Reference proteome</keyword>
<dbReference type="GO" id="GO:0008270">
    <property type="term" value="F:zinc ion binding"/>
    <property type="evidence" value="ECO:0007669"/>
    <property type="project" value="UniProtKB-KW"/>
</dbReference>
<dbReference type="InterPro" id="IPR011335">
    <property type="entry name" value="Restrct_endonuc-II-like"/>
</dbReference>
<organism evidence="3 4">
    <name type="scientific">Mytilus edulis</name>
    <name type="common">Blue mussel</name>
    <dbReference type="NCBI Taxonomy" id="6550"/>
    <lineage>
        <taxon>Eukaryota</taxon>
        <taxon>Metazoa</taxon>
        <taxon>Spiralia</taxon>
        <taxon>Lophotrochozoa</taxon>
        <taxon>Mollusca</taxon>
        <taxon>Bivalvia</taxon>
        <taxon>Autobranchia</taxon>
        <taxon>Pteriomorphia</taxon>
        <taxon>Mytilida</taxon>
        <taxon>Mytiloidea</taxon>
        <taxon>Mytilidae</taxon>
        <taxon>Mytilinae</taxon>
        <taxon>Mytilus</taxon>
    </lineage>
</organism>
<name>A0A8S3Q6X8_MYTED</name>